<comment type="subcellular location">
    <subcellularLocation>
        <location evidence="1">Membrane</location>
        <topology evidence="1">Multi-pass membrane protein</topology>
    </subcellularLocation>
</comment>
<dbReference type="EMBL" id="QGDO01000005">
    <property type="protein sequence ID" value="PWJ39989.1"/>
    <property type="molecule type" value="Genomic_DNA"/>
</dbReference>
<evidence type="ECO:0000256" key="2">
    <source>
        <dbReference type="ARBA" id="ARBA00008974"/>
    </source>
</evidence>
<feature type="transmembrane region" description="Helical" evidence="6">
    <location>
        <begin position="360"/>
        <end position="379"/>
    </location>
</feature>
<name>A0A315ZUX6_SEDFL</name>
<feature type="transmembrane region" description="Helical" evidence="6">
    <location>
        <begin position="154"/>
        <end position="172"/>
    </location>
</feature>
<feature type="transmembrane region" description="Helical" evidence="6">
    <location>
        <begin position="264"/>
        <end position="282"/>
    </location>
</feature>
<proteinExistence type="inferred from homology"/>
<dbReference type="InterPro" id="IPR001248">
    <property type="entry name" value="Pur-cyt_permease"/>
</dbReference>
<feature type="transmembrane region" description="Helical" evidence="6">
    <location>
        <begin position="192"/>
        <end position="213"/>
    </location>
</feature>
<comment type="caution">
    <text evidence="7">The sequence shown here is derived from an EMBL/GenBank/DDBJ whole genome shotgun (WGS) entry which is preliminary data.</text>
</comment>
<evidence type="ECO:0000256" key="5">
    <source>
        <dbReference type="ARBA" id="ARBA00023136"/>
    </source>
</evidence>
<dbReference type="CDD" id="cd11484">
    <property type="entry name" value="SLC-NCS1sbd_CobB-like"/>
    <property type="match status" value="1"/>
</dbReference>
<gene>
    <name evidence="7" type="ORF">BC781_10552</name>
</gene>
<feature type="transmembrane region" description="Helical" evidence="6">
    <location>
        <begin position="98"/>
        <end position="122"/>
    </location>
</feature>
<dbReference type="AlphaFoldDB" id="A0A315ZUX6"/>
<accession>A0A315ZUX6</accession>
<dbReference type="GO" id="GO:0015209">
    <property type="term" value="F:cytosine transmembrane transporter activity"/>
    <property type="evidence" value="ECO:0007669"/>
    <property type="project" value="InterPro"/>
</dbReference>
<evidence type="ECO:0000256" key="6">
    <source>
        <dbReference type="SAM" id="Phobius"/>
    </source>
</evidence>
<keyword evidence="8" id="KW-1185">Reference proteome</keyword>
<feature type="transmembrane region" description="Helical" evidence="6">
    <location>
        <begin position="54"/>
        <end position="77"/>
    </location>
</feature>
<dbReference type="PANTHER" id="PTHR30569">
    <property type="entry name" value="CYTOSINE TRANSPORTER CODB"/>
    <property type="match status" value="1"/>
</dbReference>
<feature type="transmembrane region" description="Helical" evidence="6">
    <location>
        <begin position="303"/>
        <end position="320"/>
    </location>
</feature>
<organism evidence="7 8">
    <name type="scientific">Sediminitomix flava</name>
    <dbReference type="NCBI Taxonomy" id="379075"/>
    <lineage>
        <taxon>Bacteria</taxon>
        <taxon>Pseudomonadati</taxon>
        <taxon>Bacteroidota</taxon>
        <taxon>Cytophagia</taxon>
        <taxon>Cytophagales</taxon>
        <taxon>Flammeovirgaceae</taxon>
        <taxon>Sediminitomix</taxon>
    </lineage>
</organism>
<dbReference type="GO" id="GO:0005886">
    <property type="term" value="C:plasma membrane"/>
    <property type="evidence" value="ECO:0007669"/>
    <property type="project" value="TreeGrafter"/>
</dbReference>
<keyword evidence="4 6" id="KW-1133">Transmembrane helix</keyword>
<protein>
    <submittedName>
        <fullName evidence="7">Cytosine permease</fullName>
    </submittedName>
</protein>
<feature type="transmembrane region" description="Helical" evidence="6">
    <location>
        <begin position="326"/>
        <end position="348"/>
    </location>
</feature>
<evidence type="ECO:0000313" key="7">
    <source>
        <dbReference type="EMBL" id="PWJ39989.1"/>
    </source>
</evidence>
<feature type="transmembrane region" description="Helical" evidence="6">
    <location>
        <begin position="21"/>
        <end position="42"/>
    </location>
</feature>
<dbReference type="RefSeq" id="WP_109620313.1">
    <property type="nucleotide sequence ID" value="NZ_QGDO01000005.1"/>
</dbReference>
<feature type="transmembrane region" description="Helical" evidence="6">
    <location>
        <begin position="128"/>
        <end position="147"/>
    </location>
</feature>
<dbReference type="Proteomes" id="UP000245535">
    <property type="component" value="Unassembled WGS sequence"/>
</dbReference>
<evidence type="ECO:0000256" key="4">
    <source>
        <dbReference type="ARBA" id="ARBA00022989"/>
    </source>
</evidence>
<sequence>MSQTEDRDFALGKVKESHKKGFLPMLVLMLGFTFFSASMWTGGELGTKVTASEFIIAVLFGNLILGIYTASLAYISADTGLSTHLLAKYSFGKVGAHLPSILLSVTQVGWFGVGVAMFALPLQKVTGWDLQTIIIVSGLVMTLTALFGIKSLTILSFIAVPSIAVLGCYSVGKSLFDFGGTDALFNIQPTETIPMYTAISMCVATFISGGTLTPDFTRFSKNKKTAVSTTLIAFFLGNSLMFIFGAVGAAFYKESDISNVLMQQGMIVIAMIVLGLNIWTTNDNALYASGLGISNITQLPKKIVVLINGVLGTLLALWLYNNFVGWLSFLNTMLPSIGGVIIADYFLVKKGVYCDYTSNTFQKIRWTAIVAWVMGVLAAQYLPGIPPLNGVISAIVSYWIFEKVQLSIQSKKQLETN</sequence>
<dbReference type="NCBIfam" id="NF008241">
    <property type="entry name" value="PRK11017.1"/>
    <property type="match status" value="1"/>
</dbReference>
<keyword evidence="3 6" id="KW-0812">Transmembrane</keyword>
<evidence type="ECO:0000256" key="1">
    <source>
        <dbReference type="ARBA" id="ARBA00004141"/>
    </source>
</evidence>
<dbReference type="OrthoDB" id="9780088at2"/>
<dbReference type="Pfam" id="PF02133">
    <property type="entry name" value="Transp_cyt_pur"/>
    <property type="match status" value="1"/>
</dbReference>
<evidence type="ECO:0000256" key="3">
    <source>
        <dbReference type="ARBA" id="ARBA00022692"/>
    </source>
</evidence>
<feature type="transmembrane region" description="Helical" evidence="6">
    <location>
        <begin position="225"/>
        <end position="252"/>
    </location>
</feature>
<dbReference type="InterPro" id="IPR030191">
    <property type="entry name" value="CodB"/>
</dbReference>
<evidence type="ECO:0000313" key="8">
    <source>
        <dbReference type="Proteomes" id="UP000245535"/>
    </source>
</evidence>
<keyword evidence="5 6" id="KW-0472">Membrane</keyword>
<dbReference type="Gene3D" id="1.10.4160.10">
    <property type="entry name" value="Hydantoin permease"/>
    <property type="match status" value="1"/>
</dbReference>
<reference evidence="7 8" key="1">
    <citation type="submission" date="2018-03" db="EMBL/GenBank/DDBJ databases">
        <title>Genomic Encyclopedia of Archaeal and Bacterial Type Strains, Phase II (KMG-II): from individual species to whole genera.</title>
        <authorList>
            <person name="Goeker M."/>
        </authorList>
    </citation>
    <scope>NUCLEOTIDE SEQUENCE [LARGE SCALE GENOMIC DNA]</scope>
    <source>
        <strain evidence="7 8">DSM 28229</strain>
    </source>
</reference>
<dbReference type="PANTHER" id="PTHR30569:SF0">
    <property type="entry name" value="CYTOSINE PERMEASE"/>
    <property type="match status" value="1"/>
</dbReference>
<comment type="similarity">
    <text evidence="2">Belongs to the purine-cytosine permease (2.A.39) family.</text>
</comment>